<feature type="compositionally biased region" description="Polar residues" evidence="3">
    <location>
        <begin position="131"/>
        <end position="141"/>
    </location>
</feature>
<evidence type="ECO:0000313" key="4">
    <source>
        <dbReference type="EMBL" id="CDI80600.1"/>
    </source>
</evidence>
<organism evidence="4 5">
    <name type="scientific">Eimeria acervulina</name>
    <name type="common">Coccidian parasite</name>
    <dbReference type="NCBI Taxonomy" id="5801"/>
    <lineage>
        <taxon>Eukaryota</taxon>
        <taxon>Sar</taxon>
        <taxon>Alveolata</taxon>
        <taxon>Apicomplexa</taxon>
        <taxon>Conoidasida</taxon>
        <taxon>Coccidia</taxon>
        <taxon>Eucoccidiorida</taxon>
        <taxon>Eimeriorina</taxon>
        <taxon>Eimeriidae</taxon>
        <taxon>Eimeria</taxon>
    </lineage>
</organism>
<accession>U6GKA9</accession>
<feature type="coiled-coil region" evidence="2">
    <location>
        <begin position="339"/>
        <end position="377"/>
    </location>
</feature>
<evidence type="ECO:0000256" key="3">
    <source>
        <dbReference type="SAM" id="MobiDB-lite"/>
    </source>
</evidence>
<protein>
    <submittedName>
        <fullName evidence="4">Uncharacterized protein</fullName>
    </submittedName>
</protein>
<dbReference type="AlphaFoldDB" id="U6GKA9"/>
<dbReference type="InterPro" id="IPR033290">
    <property type="entry name" value="CCDC39"/>
</dbReference>
<evidence type="ECO:0000256" key="2">
    <source>
        <dbReference type="SAM" id="Coils"/>
    </source>
</evidence>
<feature type="compositionally biased region" description="Basic and acidic residues" evidence="3">
    <location>
        <begin position="142"/>
        <end position="156"/>
    </location>
</feature>
<dbReference type="PANTHER" id="PTHR18962:SF0">
    <property type="entry name" value="COILED-COIL DOMAIN-CONTAINING PROTEIN 39"/>
    <property type="match status" value="1"/>
</dbReference>
<dbReference type="RefSeq" id="XP_013249456.1">
    <property type="nucleotide sequence ID" value="XM_013394002.1"/>
</dbReference>
<evidence type="ECO:0000256" key="1">
    <source>
        <dbReference type="ARBA" id="ARBA00023054"/>
    </source>
</evidence>
<dbReference type="OrthoDB" id="347093at2759"/>
<sequence length="395" mass="42663">MHTEMSNNATPQFDTQSAVDSPAGAEKEEPPAEVAAKAAEETDEELLPAPTIENSCHAESHSPKTAVGQLGSLAGTMASKGISTAVALASETAAALLTAAAGTAAAAKGTGGNLPELNGGLSESAGRPLWSASSQNSLHSEPSSKKNPSDEQRDPSILKSNGACGSSSELIRAATKTVEEEDDLPAFADEESIALYAEIRDKQRLLSRQGTELGQKAERVVIMRQHLHQLKAEANHLENLVAAKEAHIHSDKHMEGVAVRQTSKLKSEVQQQQQQQQQLQSRLTALQVDVAKGQEQMDCFKLRMRWNEDELAQWRSAAHQKEEDLACIAEFKKKDDMRAAGLMAQAQKASAEVTEAKKRLQEEQTASRAARAELQRSLEHFAEQQKERALLIAQG</sequence>
<dbReference type="VEuPathDB" id="ToxoDB:EAH_00002920"/>
<proteinExistence type="predicted"/>
<evidence type="ECO:0000313" key="5">
    <source>
        <dbReference type="Proteomes" id="UP000018050"/>
    </source>
</evidence>
<reference evidence="4" key="2">
    <citation type="submission" date="2013-10" db="EMBL/GenBank/DDBJ databases">
        <authorList>
            <person name="Aslett M."/>
        </authorList>
    </citation>
    <scope>NUCLEOTIDE SEQUENCE</scope>
    <source>
        <strain evidence="4">Houghton</strain>
    </source>
</reference>
<dbReference type="PANTHER" id="PTHR18962">
    <property type="entry name" value="COILED-COIL DOMAIN-CONTAINING PROTEIN 39"/>
    <property type="match status" value="1"/>
</dbReference>
<dbReference type="GO" id="GO:0003341">
    <property type="term" value="P:cilium movement"/>
    <property type="evidence" value="ECO:0007669"/>
    <property type="project" value="InterPro"/>
</dbReference>
<gene>
    <name evidence="4" type="ORF">EAH_00002920</name>
</gene>
<dbReference type="Proteomes" id="UP000018050">
    <property type="component" value="Unassembled WGS sequence"/>
</dbReference>
<name>U6GKA9_EIMAC</name>
<feature type="region of interest" description="Disordered" evidence="3">
    <location>
        <begin position="1"/>
        <end position="64"/>
    </location>
</feature>
<feature type="coiled-coil region" evidence="2">
    <location>
        <begin position="220"/>
        <end position="289"/>
    </location>
</feature>
<dbReference type="Pfam" id="PF24161">
    <property type="entry name" value="CCDC39"/>
    <property type="match status" value="1"/>
</dbReference>
<reference evidence="4" key="1">
    <citation type="submission" date="2013-10" db="EMBL/GenBank/DDBJ databases">
        <title>Genomic analysis of the causative agents of coccidiosis in chickens.</title>
        <authorList>
            <person name="Reid A.J."/>
            <person name="Blake D."/>
            <person name="Billington K."/>
            <person name="Browne H."/>
            <person name="Dunn M."/>
            <person name="Hung S."/>
            <person name="Kawahara F."/>
            <person name="Miranda-Saavedra D."/>
            <person name="Mourier T."/>
            <person name="Nagra H."/>
            <person name="Otto T.D."/>
            <person name="Rawlings N."/>
            <person name="Sanchez A."/>
            <person name="Sanders M."/>
            <person name="Subramaniam C."/>
            <person name="Tay Y."/>
            <person name="Dear P."/>
            <person name="Doerig C."/>
            <person name="Gruber A."/>
            <person name="Parkinson J."/>
            <person name="Shirley M."/>
            <person name="Wan K.L."/>
            <person name="Berriman M."/>
            <person name="Tomley F."/>
            <person name="Pain A."/>
        </authorList>
    </citation>
    <scope>NUCLEOTIDE SEQUENCE</scope>
    <source>
        <strain evidence="4">Houghton</strain>
    </source>
</reference>
<keyword evidence="5" id="KW-1185">Reference proteome</keyword>
<dbReference type="GO" id="GO:0036159">
    <property type="term" value="P:inner dynein arm assembly"/>
    <property type="evidence" value="ECO:0007669"/>
    <property type="project" value="InterPro"/>
</dbReference>
<feature type="compositionally biased region" description="Polar residues" evidence="3">
    <location>
        <begin position="1"/>
        <end position="19"/>
    </location>
</feature>
<feature type="region of interest" description="Disordered" evidence="3">
    <location>
        <begin position="101"/>
        <end position="164"/>
    </location>
</feature>
<dbReference type="GO" id="GO:0060285">
    <property type="term" value="P:cilium-dependent cell motility"/>
    <property type="evidence" value="ECO:0007669"/>
    <property type="project" value="TreeGrafter"/>
</dbReference>
<keyword evidence="1 2" id="KW-0175">Coiled coil</keyword>
<dbReference type="GO" id="GO:0005930">
    <property type="term" value="C:axoneme"/>
    <property type="evidence" value="ECO:0007669"/>
    <property type="project" value="InterPro"/>
</dbReference>
<dbReference type="EMBL" id="HG671257">
    <property type="protein sequence ID" value="CDI80600.1"/>
    <property type="molecule type" value="Genomic_DNA"/>
</dbReference>
<dbReference type="GeneID" id="25268362"/>